<keyword evidence="2" id="KW-1185">Reference proteome</keyword>
<evidence type="ECO:0000313" key="1">
    <source>
        <dbReference type="EMBL" id="SEK86029.1"/>
    </source>
</evidence>
<dbReference type="AlphaFoldDB" id="A0A1H7KGV8"/>
<sequence length="46" mass="4848">MESPDIVVRLAGMADADFALPIAAELEASANVRGTGIALPVYRYVI</sequence>
<organism evidence="1 2">
    <name type="scientific">Chitinophaga rupis</name>
    <dbReference type="NCBI Taxonomy" id="573321"/>
    <lineage>
        <taxon>Bacteria</taxon>
        <taxon>Pseudomonadati</taxon>
        <taxon>Bacteroidota</taxon>
        <taxon>Chitinophagia</taxon>
        <taxon>Chitinophagales</taxon>
        <taxon>Chitinophagaceae</taxon>
        <taxon>Chitinophaga</taxon>
    </lineage>
</organism>
<dbReference type="OrthoDB" id="9812988at2"/>
<dbReference type="STRING" id="573321.SAMN04488505_1011023"/>
<protein>
    <submittedName>
        <fullName evidence="1">Uncharacterized protein</fullName>
    </submittedName>
</protein>
<dbReference type="EMBL" id="FOBB01000001">
    <property type="protein sequence ID" value="SEK86029.1"/>
    <property type="molecule type" value="Genomic_DNA"/>
</dbReference>
<dbReference type="RefSeq" id="WP_156093009.1">
    <property type="nucleotide sequence ID" value="NZ_FOBB01000001.1"/>
</dbReference>
<proteinExistence type="predicted"/>
<reference evidence="1 2" key="1">
    <citation type="submission" date="2016-10" db="EMBL/GenBank/DDBJ databases">
        <authorList>
            <person name="de Groot N.N."/>
        </authorList>
    </citation>
    <scope>NUCLEOTIDE SEQUENCE [LARGE SCALE GENOMIC DNA]</scope>
    <source>
        <strain evidence="1 2">DSM 21039</strain>
    </source>
</reference>
<evidence type="ECO:0000313" key="2">
    <source>
        <dbReference type="Proteomes" id="UP000198984"/>
    </source>
</evidence>
<name>A0A1H7KGV8_9BACT</name>
<dbReference type="Proteomes" id="UP000198984">
    <property type="component" value="Unassembled WGS sequence"/>
</dbReference>
<accession>A0A1H7KGV8</accession>
<gene>
    <name evidence="1" type="ORF">SAMN04488505_1011023</name>
</gene>